<evidence type="ECO:0000313" key="8">
    <source>
        <dbReference type="Proteomes" id="UP000006830"/>
    </source>
</evidence>
<dbReference type="InterPro" id="IPR036458">
    <property type="entry name" value="Na:dicarbo_symporter_sf"/>
</dbReference>
<evidence type="ECO:0000256" key="3">
    <source>
        <dbReference type="ARBA" id="ARBA00022692"/>
    </source>
</evidence>
<sequence>MVVALSNMSSAYALPFTLTTVNKNVGNKNYTNFICPTTMNIQIVCDTICIPIIAILLINFYGFPISNQQFLLFAIYFTLTKFSGAGVLGGTILVMLPVLEKP</sequence>
<dbReference type="STRING" id="293614.A1C_04260"/>
<dbReference type="RefSeq" id="WP_012149754.1">
    <property type="nucleotide sequence ID" value="NC_009881.1"/>
</dbReference>
<evidence type="ECO:0000256" key="4">
    <source>
        <dbReference type="ARBA" id="ARBA00022989"/>
    </source>
</evidence>
<dbReference type="Gene3D" id="1.10.3860.10">
    <property type="entry name" value="Sodium:dicarboxylate symporter"/>
    <property type="match status" value="1"/>
</dbReference>
<comment type="subcellular location">
    <subcellularLocation>
        <location evidence="1">Membrane</location>
        <topology evidence="1">Multi-pass membrane protein</topology>
    </subcellularLocation>
</comment>
<feature type="transmembrane region" description="Helical" evidence="6">
    <location>
        <begin position="70"/>
        <end position="96"/>
    </location>
</feature>
<organism evidence="7 8">
    <name type="scientific">Rickettsia akari (strain Hartford)</name>
    <dbReference type="NCBI Taxonomy" id="293614"/>
    <lineage>
        <taxon>Bacteria</taxon>
        <taxon>Pseudomonadati</taxon>
        <taxon>Pseudomonadota</taxon>
        <taxon>Alphaproteobacteria</taxon>
        <taxon>Rickettsiales</taxon>
        <taxon>Rickettsiaceae</taxon>
        <taxon>Rickettsieae</taxon>
        <taxon>Rickettsia</taxon>
        <taxon>spotted fever group</taxon>
    </lineage>
</organism>
<keyword evidence="8" id="KW-1185">Reference proteome</keyword>
<dbReference type="Pfam" id="PF00375">
    <property type="entry name" value="SDF"/>
    <property type="match status" value="1"/>
</dbReference>
<dbReference type="eggNOG" id="COG1301">
    <property type="taxonomic scope" value="Bacteria"/>
</dbReference>
<accession>A8GNZ9</accession>
<evidence type="ECO:0000256" key="1">
    <source>
        <dbReference type="ARBA" id="ARBA00004141"/>
    </source>
</evidence>
<dbReference type="GO" id="GO:0016020">
    <property type="term" value="C:membrane"/>
    <property type="evidence" value="ECO:0007669"/>
    <property type="project" value="UniProtKB-SubCell"/>
</dbReference>
<evidence type="ECO:0000256" key="6">
    <source>
        <dbReference type="SAM" id="Phobius"/>
    </source>
</evidence>
<keyword evidence="4 6" id="KW-1133">Transmembrane helix</keyword>
<reference evidence="7" key="1">
    <citation type="submission" date="2007-09" db="EMBL/GenBank/DDBJ databases">
        <title>Complete Genome Sequence of Rickettsia akari.</title>
        <authorList>
            <person name="Madan A."/>
            <person name="Fahey J."/>
            <person name="Helton E."/>
            <person name="Ketteman M."/>
            <person name="Madan A."/>
            <person name="Rodrigues S."/>
            <person name="Sanchez A."/>
            <person name="Whiting M."/>
            <person name="Dasch G."/>
            <person name="Eremeeva M."/>
        </authorList>
    </citation>
    <scope>NUCLEOTIDE SEQUENCE</scope>
    <source>
        <strain evidence="7">Hartford</strain>
    </source>
</reference>
<protein>
    <submittedName>
        <fullName evidence="7">Uncharacterized protein</fullName>
    </submittedName>
</protein>
<dbReference type="Proteomes" id="UP000006830">
    <property type="component" value="Chromosome"/>
</dbReference>
<keyword evidence="3 6" id="KW-0812">Transmembrane</keyword>
<dbReference type="InterPro" id="IPR001991">
    <property type="entry name" value="Na-dicarboxylate_symporter"/>
</dbReference>
<dbReference type="HOGENOM" id="CLU_2275330_0_0_5"/>
<dbReference type="EMBL" id="CP000847">
    <property type="protein sequence ID" value="ABV75124.1"/>
    <property type="molecule type" value="Genomic_DNA"/>
</dbReference>
<dbReference type="GO" id="GO:0015293">
    <property type="term" value="F:symporter activity"/>
    <property type="evidence" value="ECO:0007669"/>
    <property type="project" value="InterPro"/>
</dbReference>
<gene>
    <name evidence="7" type="ordered locus">A1C_04260</name>
</gene>
<name>A8GNZ9_RICAH</name>
<proteinExistence type="predicted"/>
<evidence type="ECO:0000313" key="7">
    <source>
        <dbReference type="EMBL" id="ABV75124.1"/>
    </source>
</evidence>
<evidence type="ECO:0000256" key="2">
    <source>
        <dbReference type="ARBA" id="ARBA00022448"/>
    </source>
</evidence>
<keyword evidence="5 6" id="KW-0472">Membrane</keyword>
<feature type="transmembrane region" description="Helical" evidence="6">
    <location>
        <begin position="41"/>
        <end position="63"/>
    </location>
</feature>
<dbReference type="SUPFAM" id="SSF118215">
    <property type="entry name" value="Proton glutamate symport protein"/>
    <property type="match status" value="1"/>
</dbReference>
<dbReference type="AlphaFoldDB" id="A8GNZ9"/>
<dbReference type="KEGG" id="rak:A1C_04260"/>
<evidence type="ECO:0000256" key="5">
    <source>
        <dbReference type="ARBA" id="ARBA00023136"/>
    </source>
</evidence>
<keyword evidence="2" id="KW-0813">Transport</keyword>